<sequence length="225" mass="25164">MNKEITIAEELKQIAPEAQWPSQVPFAVPAGYFDSLADAILFQIRIGDLKAPAYTVPEGYFEQLPNLILQKVKEEETDPALELAELSPFLAGIPKNQTFTVPAGYFDSLPTTTPVRPLFKRTWVKLAVAASLTLLAGSPFLIKTLNNTHPPIERQLEKFDEQDLLSYLQNHIDPLENESFMATSTVPHEEASFVQEQLDNEIAPEALEQYLQQTGLSKDVLPDNK</sequence>
<evidence type="ECO:0000313" key="1">
    <source>
        <dbReference type="EMBL" id="SEA63663.1"/>
    </source>
</evidence>
<dbReference type="RefSeq" id="WP_139170158.1">
    <property type="nucleotide sequence ID" value="NZ_BKAT01000017.1"/>
</dbReference>
<name>A0A1H4CT90_9BACT</name>
<reference evidence="2" key="1">
    <citation type="submission" date="2016-10" db="EMBL/GenBank/DDBJ databases">
        <authorList>
            <person name="Varghese N."/>
            <person name="Submissions S."/>
        </authorList>
    </citation>
    <scope>NUCLEOTIDE SEQUENCE [LARGE SCALE GENOMIC DNA]</scope>
    <source>
        <strain evidence="2">DSM 23920</strain>
    </source>
</reference>
<accession>A0A1H4CT90</accession>
<evidence type="ECO:0000313" key="2">
    <source>
        <dbReference type="Proteomes" id="UP000199656"/>
    </source>
</evidence>
<dbReference type="STRING" id="408074.SAMN05660909_02790"/>
<gene>
    <name evidence="1" type="ORF">SAMN05660909_02790</name>
</gene>
<organism evidence="1 2">
    <name type="scientific">Chitinophaga terrae</name>
    <name type="common">ex Kim and Jung 2007</name>
    <dbReference type="NCBI Taxonomy" id="408074"/>
    <lineage>
        <taxon>Bacteria</taxon>
        <taxon>Pseudomonadati</taxon>
        <taxon>Bacteroidota</taxon>
        <taxon>Chitinophagia</taxon>
        <taxon>Chitinophagales</taxon>
        <taxon>Chitinophagaceae</taxon>
        <taxon>Chitinophaga</taxon>
    </lineage>
</organism>
<dbReference type="Proteomes" id="UP000199656">
    <property type="component" value="Unassembled WGS sequence"/>
</dbReference>
<keyword evidence="2" id="KW-1185">Reference proteome</keyword>
<proteinExistence type="predicted"/>
<protein>
    <submittedName>
        <fullName evidence="1">Uncharacterized protein</fullName>
    </submittedName>
</protein>
<dbReference type="EMBL" id="FNRL01000011">
    <property type="protein sequence ID" value="SEA63663.1"/>
    <property type="molecule type" value="Genomic_DNA"/>
</dbReference>
<dbReference type="OrthoDB" id="677448at2"/>
<dbReference type="AlphaFoldDB" id="A0A1H4CT90"/>